<feature type="site" description="Interaction with DNA" evidence="10">
    <location>
        <position position="144"/>
    </location>
</feature>
<feature type="site" description="Interaction with DNA" evidence="10">
    <location>
        <position position="503"/>
    </location>
</feature>
<dbReference type="InterPro" id="IPR006171">
    <property type="entry name" value="TOPRIM_dom"/>
</dbReference>
<evidence type="ECO:0000256" key="9">
    <source>
        <dbReference type="ARBA" id="ARBA00023235"/>
    </source>
</evidence>
<dbReference type="NCBIfam" id="TIGR01051">
    <property type="entry name" value="topA_bact"/>
    <property type="match status" value="1"/>
</dbReference>
<dbReference type="GO" id="GO:0008270">
    <property type="term" value="F:zinc ion binding"/>
    <property type="evidence" value="ECO:0007669"/>
    <property type="project" value="UniProtKB-KW"/>
</dbReference>
<feature type="domain" description="Topo IA-type catalytic" evidence="13">
    <location>
        <begin position="133"/>
        <end position="571"/>
    </location>
</feature>
<feature type="region of interest" description="Interaction with DNA" evidence="10">
    <location>
        <begin position="167"/>
        <end position="172"/>
    </location>
</feature>
<dbReference type="CDD" id="cd03363">
    <property type="entry name" value="TOPRIM_TopoIA_TopoI"/>
    <property type="match status" value="1"/>
</dbReference>
<gene>
    <name evidence="10" type="primary">topA</name>
    <name evidence="14" type="ORF">BBC27_05695</name>
</gene>
<dbReference type="InterPro" id="IPR028612">
    <property type="entry name" value="Topoisom_1_IA"/>
</dbReference>
<dbReference type="Pfam" id="PF01751">
    <property type="entry name" value="Toprim"/>
    <property type="match status" value="1"/>
</dbReference>
<dbReference type="InterPro" id="IPR013498">
    <property type="entry name" value="Topo_IA_Znf"/>
</dbReference>
<evidence type="ECO:0000256" key="6">
    <source>
        <dbReference type="ARBA" id="ARBA00022842"/>
    </source>
</evidence>
<dbReference type="PROSITE" id="PS52039">
    <property type="entry name" value="TOPO_IA_2"/>
    <property type="match status" value="1"/>
</dbReference>
<dbReference type="Pfam" id="PF01396">
    <property type="entry name" value="Zn_ribbon_Top1"/>
    <property type="match status" value="3"/>
</dbReference>
<evidence type="ECO:0000256" key="11">
    <source>
        <dbReference type="SAM" id="MobiDB-lite"/>
    </source>
</evidence>
<organism evidence="14 15">
    <name type="scientific">Acidithiobacillus ferrivorans</name>
    <dbReference type="NCBI Taxonomy" id="160808"/>
    <lineage>
        <taxon>Bacteria</taxon>
        <taxon>Pseudomonadati</taxon>
        <taxon>Pseudomonadota</taxon>
        <taxon>Acidithiobacillia</taxon>
        <taxon>Acidithiobacillales</taxon>
        <taxon>Acidithiobacillaceae</taxon>
        <taxon>Acidithiobacillus</taxon>
    </lineage>
</organism>
<comment type="similarity">
    <text evidence="2 10">Belongs to the type IA topoisomerase family.</text>
</comment>
<dbReference type="Gene3D" id="2.70.20.10">
    <property type="entry name" value="Topoisomerase I, domain 3"/>
    <property type="match status" value="1"/>
</dbReference>
<evidence type="ECO:0000313" key="15">
    <source>
        <dbReference type="Proteomes" id="UP000093129"/>
    </source>
</evidence>
<reference evidence="14 15" key="1">
    <citation type="submission" date="2016-07" db="EMBL/GenBank/DDBJ databases">
        <title>Draft genome of a psychrotolerant acidophile Acidithiobacillus ferrivorans strain YL15.</title>
        <authorList>
            <person name="Peng T."/>
            <person name="Ma L."/>
            <person name="Nan M."/>
            <person name="An N."/>
            <person name="Wang M."/>
            <person name="Qiu G."/>
            <person name="Zeng W."/>
        </authorList>
    </citation>
    <scope>NUCLEOTIDE SEQUENCE [LARGE SCALE GENOMIC DNA]</scope>
    <source>
        <strain evidence="14 15">YL15</strain>
    </source>
</reference>
<dbReference type="InterPro" id="IPR005733">
    <property type="entry name" value="TopoI_bac-type"/>
</dbReference>
<comment type="caution">
    <text evidence="14">The sequence shown here is derived from an EMBL/GenBank/DDBJ whole genome shotgun (WGS) entry which is preliminary data.</text>
</comment>
<dbReference type="InterPro" id="IPR003601">
    <property type="entry name" value="Topo_IA_2"/>
</dbReference>
<dbReference type="SUPFAM" id="SSF56712">
    <property type="entry name" value="Prokaryotic type I DNA topoisomerase"/>
    <property type="match status" value="1"/>
</dbReference>
<keyword evidence="3" id="KW-0479">Metal-binding</keyword>
<keyword evidence="7 10" id="KW-0799">Topoisomerase</keyword>
<comment type="subunit">
    <text evidence="10">Monomer.</text>
</comment>
<dbReference type="Proteomes" id="UP000093129">
    <property type="component" value="Unassembled WGS sequence"/>
</dbReference>
<accession>A0A1B9C1Y0</accession>
<dbReference type="Gene3D" id="3.30.65.10">
    <property type="entry name" value="Bacterial Topoisomerase I, domain 1"/>
    <property type="match status" value="3"/>
</dbReference>
<dbReference type="Pfam" id="PF01131">
    <property type="entry name" value="Topoisom_bac"/>
    <property type="match status" value="1"/>
</dbReference>
<proteinExistence type="inferred from homology"/>
<dbReference type="GO" id="GO:0003917">
    <property type="term" value="F:DNA topoisomerase type I (single strand cut, ATP-independent) activity"/>
    <property type="evidence" value="ECO:0007669"/>
    <property type="project" value="UniProtKB-UniRule"/>
</dbReference>
<evidence type="ECO:0000256" key="2">
    <source>
        <dbReference type="ARBA" id="ARBA00009446"/>
    </source>
</evidence>
<dbReference type="InterPro" id="IPR000380">
    <property type="entry name" value="Topo_IA"/>
</dbReference>
<feature type="compositionally biased region" description="Low complexity" evidence="11">
    <location>
        <begin position="799"/>
        <end position="850"/>
    </location>
</feature>
<feature type="site" description="Interaction with DNA" evidence="10">
    <location>
        <position position="143"/>
    </location>
</feature>
<feature type="domain" description="Toprim" evidence="12">
    <location>
        <begin position="3"/>
        <end position="118"/>
    </location>
</feature>
<evidence type="ECO:0000256" key="3">
    <source>
        <dbReference type="ARBA" id="ARBA00022723"/>
    </source>
</evidence>
<dbReference type="SMART" id="SM00493">
    <property type="entry name" value="TOPRIM"/>
    <property type="match status" value="1"/>
</dbReference>
<evidence type="ECO:0000256" key="1">
    <source>
        <dbReference type="ARBA" id="ARBA00000213"/>
    </source>
</evidence>
<dbReference type="InterPro" id="IPR034149">
    <property type="entry name" value="TOPRIM_TopoI"/>
</dbReference>
<dbReference type="RefSeq" id="WP_065412509.1">
    <property type="nucleotide sequence ID" value="NZ_MASQ01000031.1"/>
</dbReference>
<dbReference type="InterPro" id="IPR013825">
    <property type="entry name" value="Topo_IA_cen_sub2"/>
</dbReference>
<keyword evidence="4" id="KW-0863">Zinc-finger</keyword>
<feature type="region of interest" description="Disordered" evidence="11">
    <location>
        <begin position="252"/>
        <end position="271"/>
    </location>
</feature>
<dbReference type="CDD" id="cd00186">
    <property type="entry name" value="TOP1Ac"/>
    <property type="match status" value="1"/>
</dbReference>
<keyword evidence="8 10" id="KW-0238">DNA-binding</keyword>
<dbReference type="PANTHER" id="PTHR42785">
    <property type="entry name" value="DNA TOPOISOMERASE, TYPE IA, CORE"/>
    <property type="match status" value="1"/>
</dbReference>
<feature type="region of interest" description="Disordered" evidence="11">
    <location>
        <begin position="767"/>
        <end position="862"/>
    </location>
</feature>
<dbReference type="PRINTS" id="PR00417">
    <property type="entry name" value="PRTPISMRASEI"/>
</dbReference>
<evidence type="ECO:0000256" key="8">
    <source>
        <dbReference type="ARBA" id="ARBA00023125"/>
    </source>
</evidence>
<feature type="compositionally biased region" description="Basic residues" evidence="11">
    <location>
        <begin position="789"/>
        <end position="798"/>
    </location>
</feature>
<dbReference type="PROSITE" id="PS50880">
    <property type="entry name" value="TOPRIM"/>
    <property type="match status" value="1"/>
</dbReference>
<feature type="site" description="Interaction with DNA" evidence="10">
    <location>
        <position position="147"/>
    </location>
</feature>
<evidence type="ECO:0000256" key="4">
    <source>
        <dbReference type="ARBA" id="ARBA00022771"/>
    </source>
</evidence>
<keyword evidence="5" id="KW-0862">Zinc</keyword>
<dbReference type="HAMAP" id="MF_00952">
    <property type="entry name" value="Topoisom_1_prok"/>
    <property type="match status" value="1"/>
</dbReference>
<feature type="site" description="Interaction with DNA" evidence="10">
    <location>
        <position position="310"/>
    </location>
</feature>
<dbReference type="Gene3D" id="1.10.460.10">
    <property type="entry name" value="Topoisomerase I, domain 2"/>
    <property type="match status" value="1"/>
</dbReference>
<name>A0A1B9C1Y0_9PROT</name>
<dbReference type="Gene3D" id="3.40.50.140">
    <property type="match status" value="1"/>
</dbReference>
<feature type="site" description="Interaction with DNA" evidence="10">
    <location>
        <position position="33"/>
    </location>
</feature>
<comment type="caution">
    <text evidence="10">Lacks conserved residue(s) required for the propagation of feature annotation.</text>
</comment>
<evidence type="ECO:0000256" key="7">
    <source>
        <dbReference type="ARBA" id="ARBA00023029"/>
    </source>
</evidence>
<dbReference type="GO" id="GO:0006265">
    <property type="term" value="P:DNA topological change"/>
    <property type="evidence" value="ECO:0007669"/>
    <property type="project" value="UniProtKB-UniRule"/>
</dbReference>
<sequence length="862" mass="96113">MAYQLVIVESPAKAKTIQKYLGDDFQVLASYGHVRDLQPKEGAVDTEHDFAMRYAAIERNERHVDAITKALRGAEKLWLATDPDREGEAISWHLVELLRERHLLGNMPTQRVVFHEITKKAVQEAIANPREITMDLVNAQQARRALDYLVGFNLSPLLWRKVRPGLSAGRVQSAALRLICERENEIEAFVSREYWTIASHLQQAGSDFSARLTHWQDKKLEQFDVTESDQAAAIRSGMEDDLSRQPLRVREVERKSRQRQPAAPFTTSTLQQEASRKLGFNASRTMRVAQQLYEGINIGNETVGLISYMRTDAVNLAEEAIASIRDFIGDHYGGEFIPETPRRYKTKTKNAQEAHEAIRPTDIARTPEALQGVLERDLWRLYDLIWKRSIACQMAPARMDLVAVDMDAGTHWTLRANGSTVTFPGFMAVYQEGKDDGDEDEGNRILPPLNTGDEPQVLGINPEQHFTEPPPRYSDATLVKTLEAHGIGRPSTYASIIQTLQNREYVAVEQRRFRPTDLGRVVGRFLTNHFERYVDYGFTASMEDELDAISRGEKQWQPVLSAFWGPFRALLDEKANVSRTEATSEALDEACPQCGKPLFLRLGRHGRFVACSGYPECNYTRPVDGPREPAEPVGRDCPDCGKPLVYKTGRYGRFISCSGYPECKHIEPLTQPKSSGVTCPQCGEGELVEKRSRYGKVFYSCNTYPKCNYAVWGPPVARACPRCAWPIMIEKSGKRLGEQLACPQSECAFHFPVNASDTEIAAMLVDYTPPPPREKRAPPAKKAAPARKAAAKSTRKPAVKAATPAAKKPVTAEKTAAVVKKPGKAKTPAAKKSTSSKSTVASASEAATPAPRKRSVKNVTDS</sequence>
<dbReference type="PROSITE" id="PS00396">
    <property type="entry name" value="TOPO_IA_1"/>
    <property type="match status" value="1"/>
</dbReference>
<dbReference type="InterPro" id="IPR023406">
    <property type="entry name" value="Topo_IA_AS"/>
</dbReference>
<dbReference type="InterPro" id="IPR013824">
    <property type="entry name" value="Topo_IA_cen_sub1"/>
</dbReference>
<evidence type="ECO:0000259" key="12">
    <source>
        <dbReference type="PROSITE" id="PS50880"/>
    </source>
</evidence>
<keyword evidence="9 10" id="KW-0413">Isomerase</keyword>
<dbReference type="EC" id="5.6.2.1" evidence="10"/>
<dbReference type="InterPro" id="IPR013497">
    <property type="entry name" value="Topo_IA_cen"/>
</dbReference>
<dbReference type="InterPro" id="IPR003602">
    <property type="entry name" value="Topo_IA_DNA-bd_dom"/>
</dbReference>
<evidence type="ECO:0000256" key="10">
    <source>
        <dbReference type="HAMAP-Rule" id="MF_00952"/>
    </source>
</evidence>
<protein>
    <recommendedName>
        <fullName evidence="10">DNA topoisomerase 1</fullName>
        <ecNumber evidence="10">5.6.2.1</ecNumber>
    </recommendedName>
    <alternativeName>
        <fullName evidence="10">DNA topoisomerase I</fullName>
    </alternativeName>
</protein>
<comment type="function">
    <text evidence="10">Releases the supercoiling and torsional tension of DNA, which is introduced during the DNA replication and transcription, by transiently cleaving and rejoining one strand of the DNA duplex. Introduces a single-strand break via transesterification at a target site in duplex DNA. The scissile phosphodiester is attacked by the catalytic tyrosine of the enzyme, resulting in the formation of a DNA-(5'-phosphotyrosyl)-enzyme intermediate and the expulsion of a 3'-OH DNA strand. The free DNA strand then undergoes passage around the unbroken strand, thus removing DNA supercoils. Finally, in the religation step, the DNA 3'-OH attacks the covalent intermediate to expel the active-site tyrosine and restore the DNA phosphodiester backbone.</text>
</comment>
<dbReference type="PANTHER" id="PTHR42785:SF1">
    <property type="entry name" value="DNA TOPOISOMERASE"/>
    <property type="match status" value="1"/>
</dbReference>
<dbReference type="SMART" id="SM00436">
    <property type="entry name" value="TOP1Bc"/>
    <property type="match status" value="1"/>
</dbReference>
<comment type="catalytic activity">
    <reaction evidence="1 10">
        <text>ATP-independent breakage of single-stranded DNA, followed by passage and rejoining.</text>
        <dbReference type="EC" id="5.6.2.1"/>
    </reaction>
</comment>
<dbReference type="EMBL" id="MASQ01000031">
    <property type="protein sequence ID" value="OCB03924.1"/>
    <property type="molecule type" value="Genomic_DNA"/>
</dbReference>
<dbReference type="SUPFAM" id="SSF57783">
    <property type="entry name" value="Zinc beta-ribbon"/>
    <property type="match status" value="1"/>
</dbReference>
<keyword evidence="6" id="KW-0460">Magnesium</keyword>
<evidence type="ECO:0000256" key="5">
    <source>
        <dbReference type="ARBA" id="ARBA00022833"/>
    </source>
</evidence>
<dbReference type="AlphaFoldDB" id="A0A1B9C1Y0"/>
<dbReference type="InterPro" id="IPR023405">
    <property type="entry name" value="Topo_IA_core_domain"/>
</dbReference>
<feature type="active site" description="O-(5'-phospho-DNA)-tyrosine intermediate" evidence="10">
    <location>
        <position position="308"/>
    </location>
</feature>
<dbReference type="Gene3D" id="1.10.290.10">
    <property type="entry name" value="Topoisomerase I, domain 4"/>
    <property type="match status" value="1"/>
</dbReference>
<dbReference type="InterPro" id="IPR013826">
    <property type="entry name" value="Topo_IA_cen_sub3"/>
</dbReference>
<feature type="site" description="Interaction with DNA" evidence="10">
    <location>
        <position position="159"/>
    </location>
</feature>
<evidence type="ECO:0000313" key="14">
    <source>
        <dbReference type="EMBL" id="OCB03924.1"/>
    </source>
</evidence>
<dbReference type="GO" id="GO:0003677">
    <property type="term" value="F:DNA binding"/>
    <property type="evidence" value="ECO:0007669"/>
    <property type="project" value="UniProtKB-KW"/>
</dbReference>
<dbReference type="GO" id="GO:0005694">
    <property type="term" value="C:chromosome"/>
    <property type="evidence" value="ECO:0007669"/>
    <property type="project" value="InterPro"/>
</dbReference>
<dbReference type="SMART" id="SM00437">
    <property type="entry name" value="TOP1Ac"/>
    <property type="match status" value="1"/>
</dbReference>
<evidence type="ECO:0000259" key="13">
    <source>
        <dbReference type="PROSITE" id="PS52039"/>
    </source>
</evidence>